<dbReference type="NCBIfam" id="NF041518">
    <property type="entry name" value="choice_anch_Q"/>
    <property type="match status" value="1"/>
</dbReference>
<dbReference type="SUPFAM" id="SSF51126">
    <property type="entry name" value="Pectin lyase-like"/>
    <property type="match status" value="1"/>
</dbReference>
<keyword evidence="3" id="KW-1185">Reference proteome</keyword>
<dbReference type="InterPro" id="IPR011050">
    <property type="entry name" value="Pectin_lyase_fold/virulence"/>
</dbReference>
<proteinExistence type="predicted"/>
<protein>
    <submittedName>
        <fullName evidence="2">Choice-of-anchor Q domain-containing protein</fullName>
    </submittedName>
</protein>
<dbReference type="InterPro" id="IPR012334">
    <property type="entry name" value="Pectin_lyas_fold"/>
</dbReference>
<evidence type="ECO:0000313" key="2">
    <source>
        <dbReference type="EMBL" id="MFC4820088.1"/>
    </source>
</evidence>
<feature type="chain" id="PRO_5046242075" evidence="1">
    <location>
        <begin position="26"/>
        <end position="467"/>
    </location>
</feature>
<dbReference type="EMBL" id="JBHSHD010000006">
    <property type="protein sequence ID" value="MFC4820088.1"/>
    <property type="molecule type" value="Genomic_DNA"/>
</dbReference>
<keyword evidence="1" id="KW-0732">Signal</keyword>
<dbReference type="Proteomes" id="UP001595886">
    <property type="component" value="Unassembled WGS sequence"/>
</dbReference>
<sequence length="467" mass="47610">MRANPFPIPTALILSALALSGAAVADDFHVDSLFDDGVGSLRAAIAFANQTPGPDRIVFHGDLAGKTLWIDAPAPVISEAVEVIGPAGGAATVRSTGNDRVLSVVTDWGAIVVLRDLVLADGGLLNQSGGCLSIQGASVLLDRVRVTGCKAAHGGAISAQLGAILELQDSRIDHNRAVWSGGGIRTDGALFVGRSEIDHNTVDGFGRGGGIAFWPFADNQSMLWILDSHLHHNAATSSDPAGASLGGALDAGNGRLRVERSSFYANRARHGAALSRSGNVDLPMDARLVNSTFAGNVGDDVVSIAQGEVALEYSTISANIRDGGEGVARAFDSPATVSVRIAGSVVSGNYPGQDGIDLASGERRIDADYSLIGVAGLGSVDAANPGTNRFGIVDPRLRALGWNGGPTPTMPPMADSPLIDAGGDADLPATDQRGSARLVGSAADIGAVEDDGDRLFADAFDGAPADG</sequence>
<feature type="signal peptide" evidence="1">
    <location>
        <begin position="1"/>
        <end position="25"/>
    </location>
</feature>
<organism evidence="2 3">
    <name type="scientific">Dokdonella ginsengisoli</name>
    <dbReference type="NCBI Taxonomy" id="363846"/>
    <lineage>
        <taxon>Bacteria</taxon>
        <taxon>Pseudomonadati</taxon>
        <taxon>Pseudomonadota</taxon>
        <taxon>Gammaproteobacteria</taxon>
        <taxon>Lysobacterales</taxon>
        <taxon>Rhodanobacteraceae</taxon>
        <taxon>Dokdonella</taxon>
    </lineage>
</organism>
<evidence type="ECO:0000313" key="3">
    <source>
        <dbReference type="Proteomes" id="UP001595886"/>
    </source>
</evidence>
<accession>A0ABV9QRW2</accession>
<dbReference type="InterPro" id="IPR059226">
    <property type="entry name" value="Choice_anch_Q_dom"/>
</dbReference>
<name>A0ABV9QRW2_9GAMM</name>
<dbReference type="RefSeq" id="WP_380019915.1">
    <property type="nucleotide sequence ID" value="NZ_JBHSHD010000006.1"/>
</dbReference>
<dbReference type="Gene3D" id="2.160.20.10">
    <property type="entry name" value="Single-stranded right-handed beta-helix, Pectin lyase-like"/>
    <property type="match status" value="1"/>
</dbReference>
<reference evidence="3" key="1">
    <citation type="journal article" date="2019" name="Int. J. Syst. Evol. Microbiol.">
        <title>The Global Catalogue of Microorganisms (GCM) 10K type strain sequencing project: providing services to taxonomists for standard genome sequencing and annotation.</title>
        <authorList>
            <consortium name="The Broad Institute Genomics Platform"/>
            <consortium name="The Broad Institute Genome Sequencing Center for Infectious Disease"/>
            <person name="Wu L."/>
            <person name="Ma J."/>
        </authorList>
    </citation>
    <scope>NUCLEOTIDE SEQUENCE [LARGE SCALE GENOMIC DNA]</scope>
    <source>
        <strain evidence="3">CCUG 30340</strain>
    </source>
</reference>
<comment type="caution">
    <text evidence="2">The sequence shown here is derived from an EMBL/GenBank/DDBJ whole genome shotgun (WGS) entry which is preliminary data.</text>
</comment>
<evidence type="ECO:0000256" key="1">
    <source>
        <dbReference type="SAM" id="SignalP"/>
    </source>
</evidence>
<gene>
    <name evidence="2" type="ORF">ACFO6Q_07125</name>
</gene>